<comment type="catalytic activity">
    <reaction evidence="1">
        <text>alpha-D-glucose 1-phosphate + ATP + H(+) = ADP-alpha-D-glucose + diphosphate</text>
        <dbReference type="Rhea" id="RHEA:12120"/>
        <dbReference type="ChEBI" id="CHEBI:15378"/>
        <dbReference type="ChEBI" id="CHEBI:30616"/>
        <dbReference type="ChEBI" id="CHEBI:33019"/>
        <dbReference type="ChEBI" id="CHEBI:57498"/>
        <dbReference type="ChEBI" id="CHEBI:58601"/>
        <dbReference type="EC" id="2.7.7.27"/>
    </reaction>
</comment>
<gene>
    <name evidence="18" type="ORF">VitviT2T_001261</name>
</gene>
<feature type="compositionally biased region" description="Basic and acidic residues" evidence="16">
    <location>
        <begin position="1"/>
        <end position="15"/>
    </location>
</feature>
<feature type="compositionally biased region" description="Low complexity" evidence="16">
    <location>
        <begin position="38"/>
        <end position="48"/>
    </location>
</feature>
<evidence type="ECO:0000259" key="17">
    <source>
        <dbReference type="Pfam" id="PF00483"/>
    </source>
</evidence>
<dbReference type="Gene3D" id="3.90.550.10">
    <property type="entry name" value="Spore Coat Polysaccharide Biosynthesis Protein SpsA, Chain A"/>
    <property type="match status" value="2"/>
</dbReference>
<dbReference type="Gene3D" id="1.10.8.270">
    <property type="entry name" value="putative rabgap domain of human tbc1 domain family member 14 like domains"/>
    <property type="match status" value="1"/>
</dbReference>
<evidence type="ECO:0000256" key="2">
    <source>
        <dbReference type="ARBA" id="ARBA00002231"/>
    </source>
</evidence>
<keyword evidence="8" id="KW-0808">Transferase</keyword>
<dbReference type="SUPFAM" id="SSF53448">
    <property type="entry name" value="Nucleotide-diphospho-sugar transferases"/>
    <property type="match status" value="1"/>
</dbReference>
<keyword evidence="11" id="KW-0067">ATP-binding</keyword>
<dbReference type="InterPro" id="IPR035969">
    <property type="entry name" value="Rab-GAP_TBC_sf"/>
</dbReference>
<evidence type="ECO:0000313" key="18">
    <source>
        <dbReference type="EMBL" id="WJZ81416.1"/>
    </source>
</evidence>
<dbReference type="SUPFAM" id="SSF47923">
    <property type="entry name" value="Ypt/Rab-GAP domain of gyp1p"/>
    <property type="match status" value="1"/>
</dbReference>
<evidence type="ECO:0000256" key="16">
    <source>
        <dbReference type="SAM" id="MobiDB-lite"/>
    </source>
</evidence>
<reference evidence="18 19" key="1">
    <citation type="journal article" date="2023" name="Hortic Res">
        <title>The complete reference genome for grapevine (Vitis vinifera L.) genetics and breeding.</title>
        <authorList>
            <person name="Shi X."/>
            <person name="Cao S."/>
            <person name="Wang X."/>
            <person name="Huang S."/>
            <person name="Wang Y."/>
            <person name="Liu Z."/>
            <person name="Liu W."/>
            <person name="Leng X."/>
            <person name="Peng Y."/>
            <person name="Wang N."/>
            <person name="Wang Y."/>
            <person name="Ma Z."/>
            <person name="Xu X."/>
            <person name="Zhang F."/>
            <person name="Xue H."/>
            <person name="Zhong H."/>
            <person name="Wang Y."/>
            <person name="Zhang K."/>
            <person name="Velt A."/>
            <person name="Avia K."/>
            <person name="Holtgrawe D."/>
            <person name="Grimplet J."/>
            <person name="Matus J.T."/>
            <person name="Ware D."/>
            <person name="Wu X."/>
            <person name="Wang H."/>
            <person name="Liu C."/>
            <person name="Fang Y."/>
            <person name="Rustenholz C."/>
            <person name="Cheng Z."/>
            <person name="Xiao H."/>
            <person name="Zhou Y."/>
        </authorList>
    </citation>
    <scope>NUCLEOTIDE SEQUENCE [LARGE SCALE GENOMIC DNA]</scope>
    <source>
        <strain evidence="19">cv. Pinot noir / PN40024</strain>
        <tissue evidence="18">Leaf</tissue>
    </source>
</reference>
<comment type="pathway">
    <text evidence="3">Glycan biosynthesis; starch biosynthesis.</text>
</comment>
<dbReference type="Pfam" id="PF00483">
    <property type="entry name" value="NTP_transferase"/>
    <property type="match status" value="2"/>
</dbReference>
<keyword evidence="9" id="KW-0548">Nucleotidyltransferase</keyword>
<dbReference type="InterPro" id="IPR005836">
    <property type="entry name" value="ADP_Glu_pyroP_CS"/>
</dbReference>
<evidence type="ECO:0000256" key="12">
    <source>
        <dbReference type="ARBA" id="ARBA00022922"/>
    </source>
</evidence>
<keyword evidence="19" id="KW-1185">Reference proteome</keyword>
<evidence type="ECO:0000256" key="1">
    <source>
        <dbReference type="ARBA" id="ARBA00000956"/>
    </source>
</evidence>
<evidence type="ECO:0000256" key="13">
    <source>
        <dbReference type="ARBA" id="ARBA00030645"/>
    </source>
</evidence>
<evidence type="ECO:0000313" key="19">
    <source>
        <dbReference type="Proteomes" id="UP001227230"/>
    </source>
</evidence>
<evidence type="ECO:0000256" key="11">
    <source>
        <dbReference type="ARBA" id="ARBA00022840"/>
    </source>
</evidence>
<evidence type="ECO:0000256" key="4">
    <source>
        <dbReference type="ARBA" id="ARBA00010443"/>
    </source>
</evidence>
<evidence type="ECO:0000256" key="9">
    <source>
        <dbReference type="ARBA" id="ARBA00022695"/>
    </source>
</evidence>
<dbReference type="PANTHER" id="PTHR43523">
    <property type="entry name" value="GLUCOSE-1-PHOSPHATE ADENYLYLTRANSFERASE-RELATED"/>
    <property type="match status" value="1"/>
</dbReference>
<proteinExistence type="inferred from homology"/>
<dbReference type="EMBL" id="CP126648">
    <property type="protein sequence ID" value="WJZ81416.1"/>
    <property type="molecule type" value="Genomic_DNA"/>
</dbReference>
<keyword evidence="10" id="KW-0547">Nucleotide-binding</keyword>
<comment type="function">
    <text evidence="2">This protein plays a role in synthesis of starch. It catalyzes the synthesis of the activated glycosyl donor, ADP-glucose from Glc-1-P and ATP.</text>
</comment>
<dbReference type="InterPro" id="IPR005835">
    <property type="entry name" value="NTP_transferase_dom"/>
</dbReference>
<protein>
    <recommendedName>
        <fullName evidence="6">glucose-1-phosphate adenylyltransferase</fullName>
        <ecNumber evidence="6">2.7.7.27</ecNumber>
    </recommendedName>
    <alternativeName>
        <fullName evidence="15">ADP-glucose pyrophosphorylase</fullName>
    </alternativeName>
    <alternativeName>
        <fullName evidence="14">ADP-glucose synthase</fullName>
    </alternativeName>
    <alternativeName>
        <fullName evidence="13">Alpha-D-glucose-1-phosphate adenyl transferase</fullName>
    </alternativeName>
</protein>
<organism evidence="18 19">
    <name type="scientific">Vitis vinifera</name>
    <name type="common">Grape</name>
    <dbReference type="NCBI Taxonomy" id="29760"/>
    <lineage>
        <taxon>Eukaryota</taxon>
        <taxon>Viridiplantae</taxon>
        <taxon>Streptophyta</taxon>
        <taxon>Embryophyta</taxon>
        <taxon>Tracheophyta</taxon>
        <taxon>Spermatophyta</taxon>
        <taxon>Magnoliopsida</taxon>
        <taxon>eudicotyledons</taxon>
        <taxon>Gunneridae</taxon>
        <taxon>Pentapetalae</taxon>
        <taxon>rosids</taxon>
        <taxon>Vitales</taxon>
        <taxon>Vitaceae</taxon>
        <taxon>Viteae</taxon>
        <taxon>Vitis</taxon>
    </lineage>
</organism>
<comment type="similarity">
    <text evidence="4">Belongs to the bacterial/plant glucose-1-phosphate adenylyltransferase family.</text>
</comment>
<comment type="subunit">
    <text evidence="5">Heterotetramer.</text>
</comment>
<evidence type="ECO:0000256" key="6">
    <source>
        <dbReference type="ARBA" id="ARBA00012460"/>
    </source>
</evidence>
<dbReference type="InterPro" id="IPR029044">
    <property type="entry name" value="Nucleotide-diphossugar_trans"/>
</dbReference>
<name>A0ABY9BGG5_VITVI</name>
<evidence type="ECO:0000256" key="10">
    <source>
        <dbReference type="ARBA" id="ARBA00022741"/>
    </source>
</evidence>
<feature type="compositionally biased region" description="Polar residues" evidence="16">
    <location>
        <begin position="74"/>
        <end position="83"/>
    </location>
</feature>
<evidence type="ECO:0000256" key="5">
    <source>
        <dbReference type="ARBA" id="ARBA00011680"/>
    </source>
</evidence>
<dbReference type="PANTHER" id="PTHR43523:SF12">
    <property type="entry name" value="GLUCOSE-1-PHOSPHATE ADENYLYLTRANSFERASE LARGE SUBUNIT 1, CHLOROPLASTIC-RELATED"/>
    <property type="match status" value="1"/>
</dbReference>
<feature type="domain" description="Nucleotidyl transferase" evidence="17">
    <location>
        <begin position="188"/>
        <end position="257"/>
    </location>
</feature>
<dbReference type="Proteomes" id="UP001227230">
    <property type="component" value="Chromosome 1"/>
</dbReference>
<feature type="region of interest" description="Disordered" evidence="16">
    <location>
        <begin position="1"/>
        <end position="84"/>
    </location>
</feature>
<sequence length="429" mass="47689">MRRHSECDEKDHYGKEGSPQLEGDGEKSGLTCEDAFASYSDSSNTDSSGEIDSIPLLTAEGTEENDLGDHAKENSSPSETESGSKFCMNEDFARWQWIIHLDVVRANAEWIIYSPSQAAVSEIKARRFAESVGLKDYDHLEPYRIFHAARLVAILEAYALYDLEIGYCQRMSDLLSPIISADPNSVAAIILGGGAGTRLFPLTSKRAKPAVPIGGCYKIIDIPMSNCINSGIKKIFILTRFNPASLNRHIDHIYNFGNMMHFWRQICGGSGCHSNTRGNRTEVVPRNNRSLSCVPMDDSRASDYGLVKIDNIGRIIQFSEKPKGPQPESNEILMQMHEPQGRRLWALLSLDGLSSLDWLLNLKYALEINGVEIKFRPVVHQDIDGRATSGVLGWSVAFGPPLHLSLPQNRSINVAFLGNSLRRDRFVGF</sequence>
<evidence type="ECO:0000256" key="8">
    <source>
        <dbReference type="ARBA" id="ARBA00022679"/>
    </source>
</evidence>
<dbReference type="PROSITE" id="PS00808">
    <property type="entry name" value="ADP_GLC_PYROPHOSPH_1"/>
    <property type="match status" value="1"/>
</dbReference>
<keyword evidence="7" id="KW-0021">Allosteric enzyme</keyword>
<dbReference type="EC" id="2.7.7.27" evidence="6"/>
<evidence type="ECO:0000256" key="15">
    <source>
        <dbReference type="ARBA" id="ARBA00032494"/>
    </source>
</evidence>
<evidence type="ECO:0000256" key="7">
    <source>
        <dbReference type="ARBA" id="ARBA00022533"/>
    </source>
</evidence>
<evidence type="ECO:0000256" key="14">
    <source>
        <dbReference type="ARBA" id="ARBA00030817"/>
    </source>
</evidence>
<dbReference type="InterPro" id="IPR011831">
    <property type="entry name" value="ADP-Glc_PPase"/>
</dbReference>
<evidence type="ECO:0000256" key="3">
    <source>
        <dbReference type="ARBA" id="ARBA00004727"/>
    </source>
</evidence>
<accession>A0ABY9BGG5</accession>
<keyword evidence="12" id="KW-0750">Starch biosynthesis</keyword>
<feature type="domain" description="Nucleotidyl transferase" evidence="17">
    <location>
        <begin position="290"/>
        <end position="327"/>
    </location>
</feature>